<evidence type="ECO:0000313" key="1">
    <source>
        <dbReference type="EMBL" id="KAJ8126257.1"/>
    </source>
</evidence>
<comment type="caution">
    <text evidence="1">The sequence shown here is derived from an EMBL/GenBank/DDBJ whole genome shotgun (WGS) entry which is preliminary data.</text>
</comment>
<protein>
    <submittedName>
        <fullName evidence="1">Uncharacterized protein</fullName>
    </submittedName>
</protein>
<proteinExistence type="predicted"/>
<accession>A0ACC2JFT8</accession>
<dbReference type="Proteomes" id="UP001153332">
    <property type="component" value="Unassembled WGS sequence"/>
</dbReference>
<organism evidence="1 2">
    <name type="scientific">Lasiodiplodia mahajangana</name>
    <dbReference type="NCBI Taxonomy" id="1108764"/>
    <lineage>
        <taxon>Eukaryota</taxon>
        <taxon>Fungi</taxon>
        <taxon>Dikarya</taxon>
        <taxon>Ascomycota</taxon>
        <taxon>Pezizomycotina</taxon>
        <taxon>Dothideomycetes</taxon>
        <taxon>Dothideomycetes incertae sedis</taxon>
        <taxon>Botryosphaeriales</taxon>
        <taxon>Botryosphaeriaceae</taxon>
        <taxon>Lasiodiplodia</taxon>
    </lineage>
</organism>
<name>A0ACC2JFT8_9PEZI</name>
<dbReference type="EMBL" id="JAPUUL010001943">
    <property type="protein sequence ID" value="KAJ8126257.1"/>
    <property type="molecule type" value="Genomic_DNA"/>
</dbReference>
<evidence type="ECO:0000313" key="2">
    <source>
        <dbReference type="Proteomes" id="UP001153332"/>
    </source>
</evidence>
<reference evidence="1" key="1">
    <citation type="submission" date="2022-12" db="EMBL/GenBank/DDBJ databases">
        <title>Genome Sequence of Lasiodiplodia mahajangana.</title>
        <authorList>
            <person name="Buettner E."/>
        </authorList>
    </citation>
    <scope>NUCLEOTIDE SEQUENCE</scope>
    <source>
        <strain evidence="1">VT137</strain>
    </source>
</reference>
<keyword evidence="2" id="KW-1185">Reference proteome</keyword>
<sequence length="278" mass="29718">MDRFVVVFLSLLSHGVAQNIGFISPQYAKTNIGGNYGSNTLWPLGSTQIVAFSCPWESYRLELWQQDLYAQSAMVSSEFVYNQSAGEHLDQSFQWTVQTYELQLADSPVFLWWLFNNNDSTMSQTSSYFNITIGAASDPTSSSDTPTSTLSTPSSTQTTSSPSSSTISSTAGTSTATQAALNSPSPTAVSRELSTGAAVGVGVGAAFGGILILAAVVFLFLKWKRRQGILQPQSELPGSESVGYMVGTSGGMVPTSLYIPKPGETPPHYYLQAAELRG</sequence>
<gene>
    <name evidence="1" type="ORF">O1611_g7381</name>
</gene>